<sequence length="28" mass="3185">MKDKGLTPFFRLNHAERRGGLRQRGDGA</sequence>
<evidence type="ECO:0000256" key="1">
    <source>
        <dbReference type="SAM" id="MobiDB-lite"/>
    </source>
</evidence>
<keyword evidence="3" id="KW-1185">Reference proteome</keyword>
<evidence type="ECO:0000313" key="3">
    <source>
        <dbReference type="Proteomes" id="UP000032142"/>
    </source>
</evidence>
<accession>A0A0B0PKU2</accession>
<gene>
    <name evidence="2" type="ORF">F383_33723</name>
</gene>
<name>A0A0B0PKU2_GOSAR</name>
<evidence type="ECO:0000313" key="2">
    <source>
        <dbReference type="EMBL" id="KHG27073.1"/>
    </source>
</evidence>
<organism evidence="2 3">
    <name type="scientific">Gossypium arboreum</name>
    <name type="common">Tree cotton</name>
    <name type="synonym">Gossypium nanking</name>
    <dbReference type="NCBI Taxonomy" id="29729"/>
    <lineage>
        <taxon>Eukaryota</taxon>
        <taxon>Viridiplantae</taxon>
        <taxon>Streptophyta</taxon>
        <taxon>Embryophyta</taxon>
        <taxon>Tracheophyta</taxon>
        <taxon>Spermatophyta</taxon>
        <taxon>Magnoliopsida</taxon>
        <taxon>eudicotyledons</taxon>
        <taxon>Gunneridae</taxon>
        <taxon>Pentapetalae</taxon>
        <taxon>rosids</taxon>
        <taxon>malvids</taxon>
        <taxon>Malvales</taxon>
        <taxon>Malvaceae</taxon>
        <taxon>Malvoideae</taxon>
        <taxon>Gossypium</taxon>
    </lineage>
</organism>
<protein>
    <submittedName>
        <fullName evidence="2">Uncharacterized protein</fullName>
    </submittedName>
</protein>
<dbReference type="EMBL" id="KN439780">
    <property type="protein sequence ID" value="KHG27073.1"/>
    <property type="molecule type" value="Genomic_DNA"/>
</dbReference>
<dbReference type="Proteomes" id="UP000032142">
    <property type="component" value="Unassembled WGS sequence"/>
</dbReference>
<feature type="compositionally biased region" description="Basic and acidic residues" evidence="1">
    <location>
        <begin position="13"/>
        <end position="28"/>
    </location>
</feature>
<dbReference type="AlphaFoldDB" id="A0A0B0PKU2"/>
<reference evidence="3" key="1">
    <citation type="submission" date="2014-09" db="EMBL/GenBank/DDBJ databases">
        <authorList>
            <person name="Mudge J."/>
            <person name="Ramaraj T."/>
            <person name="Lindquist I.E."/>
            <person name="Bharti A.K."/>
            <person name="Sundararajan A."/>
            <person name="Cameron C.T."/>
            <person name="Woodward J.E."/>
            <person name="May G.D."/>
            <person name="Brubaker C."/>
            <person name="Broadhvest J."/>
            <person name="Wilkins T.A."/>
        </authorList>
    </citation>
    <scope>NUCLEOTIDE SEQUENCE</scope>
    <source>
        <strain evidence="3">cv. AKA8401</strain>
    </source>
</reference>
<proteinExistence type="predicted"/>
<feature type="region of interest" description="Disordered" evidence="1">
    <location>
        <begin position="1"/>
        <end position="28"/>
    </location>
</feature>